<dbReference type="PANTHER" id="PTHR45825:SF3">
    <property type="entry name" value="GRANULE-BOUND STARCH SYNTHASE 1, CHLOROPLASTIC_AMYLOPLASTIC"/>
    <property type="match status" value="1"/>
</dbReference>
<dbReference type="AlphaFoldDB" id="A0A4S8JP09"/>
<reference evidence="9 10" key="1">
    <citation type="journal article" date="2019" name="Nat. Plants">
        <title>Genome sequencing of Musa balbisiana reveals subgenome evolution and function divergence in polyploid bananas.</title>
        <authorList>
            <person name="Yao X."/>
        </authorList>
    </citation>
    <scope>NUCLEOTIDE SEQUENCE [LARGE SCALE GENOMIC DNA]</scope>
    <source>
        <strain evidence="10">cv. DH-PKW</strain>
        <tissue evidence="9">Leaves</tissue>
    </source>
</reference>
<dbReference type="PANTHER" id="PTHR45825">
    <property type="entry name" value="GRANULE-BOUND STARCH SYNTHASE 1, CHLOROPLASTIC/AMYLOPLASTIC"/>
    <property type="match status" value="1"/>
</dbReference>
<feature type="domain" description="Starch synthase catalytic" evidence="8">
    <location>
        <begin position="117"/>
        <end position="377"/>
    </location>
</feature>
<evidence type="ECO:0000256" key="3">
    <source>
        <dbReference type="ARBA" id="ARBA00022679"/>
    </source>
</evidence>
<keyword evidence="2" id="KW-0328">Glycosyltransferase</keyword>
<dbReference type="Proteomes" id="UP000317650">
    <property type="component" value="Chromosome 1"/>
</dbReference>
<dbReference type="SUPFAM" id="SSF53756">
    <property type="entry name" value="UDP-Glycosyltransferase/glycogen phosphorylase"/>
    <property type="match status" value="1"/>
</dbReference>
<evidence type="ECO:0000256" key="6">
    <source>
        <dbReference type="ARBA" id="ARBA00047496"/>
    </source>
</evidence>
<proteinExistence type="predicted"/>
<sequence length="583" mass="64338">MADPQRLFLCVVVLDGSKGIVRGQFSMAAVTKSQFVSKGSFAGYGGVVDSEPRTFLNRRILHLRNQTTAYEGLRSRNVVDLIQMPSNAKVISRKTGRGTQNPSRRPWAVVICGKGMNIVFVGAEMAPWSKTGGLGDVLGGLPPAMAANGHRVMTVAPRYDQYKDGWDTNVLAELKVGNEIERVRFFHCYKRGVDRVFIDHPLFLEKVWGKTGGMIYGPVTGTDYEDNQLRFSLLCQAALEAPRILDLNNSKYYSGPYGDDVVFVANDWHTGPLPCYLKSMYQSHGIYKNARVAFCIHNISYQGRFAFSDFALLNLPDKFKSSFDFTDGSNRPVKGRKINWMKAGIIESDRAVTVSPYYAQELVSGVERGVELENVLRMTGITGIVNGMDTNEWNPSIDKYISVNYDATNGTGKKLLERQLAQLEDMFPNKVRAHMKFNAPLAHEIMAGADLLALTSRFEPCGLIQLQGMQYGIPPMCATTGGLADTVKEGITGFHMGPFNADCDVVDKDDVQKVIQTVKRALKVYGTPAFAEMIQNCMTQDLSWKGPAKKWEQFLLSLGAAGSEAGIDAEEIAPLAKENVATP</sequence>
<keyword evidence="10" id="KW-1185">Reference proteome</keyword>
<dbReference type="GO" id="GO:0019252">
    <property type="term" value="P:starch biosynthetic process"/>
    <property type="evidence" value="ECO:0007669"/>
    <property type="project" value="UniProtKB-UniPathway"/>
</dbReference>
<dbReference type="UniPathway" id="UPA00152"/>
<dbReference type="GO" id="GO:0033840">
    <property type="term" value="F:alpha-1,4-glucan glucosyltransferase (NDP-glucose donor) activity"/>
    <property type="evidence" value="ECO:0007669"/>
    <property type="project" value="UniProtKB-EC"/>
</dbReference>
<dbReference type="InterPro" id="IPR013534">
    <property type="entry name" value="Starch_synth_cat_dom"/>
</dbReference>
<keyword evidence="4" id="KW-0750">Starch biosynthesis</keyword>
<evidence type="ECO:0000313" key="9">
    <source>
        <dbReference type="EMBL" id="THU63224.1"/>
    </source>
</evidence>
<evidence type="ECO:0000256" key="4">
    <source>
        <dbReference type="ARBA" id="ARBA00022922"/>
    </source>
</evidence>
<evidence type="ECO:0000313" key="10">
    <source>
        <dbReference type="Proteomes" id="UP000317650"/>
    </source>
</evidence>
<feature type="domain" description="Glycosyl transferase family 1" evidence="7">
    <location>
        <begin position="437"/>
        <end position="502"/>
    </location>
</feature>
<accession>A0A4S8JP09</accession>
<dbReference type="CDD" id="cd03791">
    <property type="entry name" value="GT5_Glycogen_synthase_DULL1-like"/>
    <property type="match status" value="1"/>
</dbReference>
<name>A0A4S8JP09_MUSBA</name>
<evidence type="ECO:0000256" key="2">
    <source>
        <dbReference type="ARBA" id="ARBA00022676"/>
    </source>
</evidence>
<protein>
    <recommendedName>
        <fullName evidence="5">NDP-glucose--starch glucosyltransferase</fullName>
        <ecNumber evidence="5">2.4.1.242</ecNumber>
    </recommendedName>
</protein>
<dbReference type="Gene3D" id="3.40.50.2000">
    <property type="entry name" value="Glycogen Phosphorylase B"/>
    <property type="match status" value="2"/>
</dbReference>
<evidence type="ECO:0000259" key="7">
    <source>
        <dbReference type="Pfam" id="PF00534"/>
    </source>
</evidence>
<dbReference type="EMBL" id="PYDT01000004">
    <property type="protein sequence ID" value="THU63224.1"/>
    <property type="molecule type" value="Genomic_DNA"/>
</dbReference>
<comment type="caution">
    <text evidence="9">The sequence shown here is derived from an EMBL/GenBank/DDBJ whole genome shotgun (WGS) entry which is preliminary data.</text>
</comment>
<evidence type="ECO:0000256" key="5">
    <source>
        <dbReference type="ARBA" id="ARBA00039010"/>
    </source>
</evidence>
<dbReference type="STRING" id="52838.A0A4S8JP09"/>
<dbReference type="Pfam" id="PF00534">
    <property type="entry name" value="Glycos_transf_1"/>
    <property type="match status" value="1"/>
</dbReference>
<gene>
    <name evidence="9" type="ORF">C4D60_Mb01t13470</name>
</gene>
<dbReference type="FunFam" id="3.40.50.2000:FF:000090">
    <property type="entry name" value="Starch synthase, chloroplastic/amyloplastic"/>
    <property type="match status" value="1"/>
</dbReference>
<dbReference type="Pfam" id="PF08323">
    <property type="entry name" value="Glyco_transf_5"/>
    <property type="match status" value="1"/>
</dbReference>
<dbReference type="EC" id="2.4.1.242" evidence="5"/>
<organism evidence="9 10">
    <name type="scientific">Musa balbisiana</name>
    <name type="common">Banana</name>
    <dbReference type="NCBI Taxonomy" id="52838"/>
    <lineage>
        <taxon>Eukaryota</taxon>
        <taxon>Viridiplantae</taxon>
        <taxon>Streptophyta</taxon>
        <taxon>Embryophyta</taxon>
        <taxon>Tracheophyta</taxon>
        <taxon>Spermatophyta</taxon>
        <taxon>Magnoliopsida</taxon>
        <taxon>Liliopsida</taxon>
        <taxon>Zingiberales</taxon>
        <taxon>Musaceae</taxon>
        <taxon>Musa</taxon>
    </lineage>
</organism>
<evidence type="ECO:0000259" key="8">
    <source>
        <dbReference type="Pfam" id="PF08323"/>
    </source>
</evidence>
<comment type="pathway">
    <text evidence="1">Glycan biosynthesis; starch biosynthesis.</text>
</comment>
<keyword evidence="3" id="KW-0808">Transferase</keyword>
<evidence type="ECO:0000256" key="1">
    <source>
        <dbReference type="ARBA" id="ARBA00004727"/>
    </source>
</evidence>
<dbReference type="InterPro" id="IPR001296">
    <property type="entry name" value="Glyco_trans_1"/>
</dbReference>
<comment type="catalytic activity">
    <reaction evidence="6">
        <text>an NDP-alpha-D-glucose + [(1-&gt;4)-alpha-D-glucosyl](n) = [(1-&gt;4)-alpha-D-glucosyl](n+1) + a ribonucleoside 5'-diphosphate + H(+)</text>
        <dbReference type="Rhea" id="RHEA:15873"/>
        <dbReference type="Rhea" id="RHEA-COMP:9584"/>
        <dbReference type="Rhea" id="RHEA-COMP:9587"/>
        <dbReference type="ChEBI" id="CHEBI:15378"/>
        <dbReference type="ChEBI" id="CHEBI:15444"/>
        <dbReference type="ChEBI" id="CHEBI:57930"/>
        <dbReference type="ChEBI" id="CHEBI:76533"/>
        <dbReference type="EC" id="2.4.1.242"/>
    </reaction>
</comment>